<accession>A0ABT7VNZ0</accession>
<dbReference type="RefSeq" id="WP_289560991.1">
    <property type="nucleotide sequence ID" value="NZ_JAUDEO010000050.1"/>
</dbReference>
<proteinExistence type="predicted"/>
<dbReference type="PANTHER" id="PTHR30146:SF95">
    <property type="entry name" value="RIBOSE OPERON REPRESSOR"/>
    <property type="match status" value="1"/>
</dbReference>
<dbReference type="CDD" id="cd01392">
    <property type="entry name" value="HTH_LacI"/>
    <property type="match status" value="1"/>
</dbReference>
<reference evidence="7 8" key="3">
    <citation type="submission" date="2023-06" db="EMBL/GenBank/DDBJ databases">
        <authorList>
            <person name="Zeman M."/>
            <person name="Kubasova T."/>
            <person name="Jahodarova E."/>
            <person name="Nykrynova M."/>
            <person name="Rychlik I."/>
        </authorList>
    </citation>
    <scope>NUCLEOTIDE SEQUENCE [LARGE SCALE GENOMIC DNA]</scope>
    <source>
        <strain evidence="7 8">105_WCHN</strain>
    </source>
</reference>
<dbReference type="EMBL" id="JAUDEO010000050">
    <property type="protein sequence ID" value="MDM8334459.1"/>
    <property type="molecule type" value="Genomic_DNA"/>
</dbReference>
<evidence type="ECO:0000256" key="3">
    <source>
        <dbReference type="ARBA" id="ARBA00023125"/>
    </source>
</evidence>
<dbReference type="InterPro" id="IPR001387">
    <property type="entry name" value="Cro/C1-type_HTH"/>
</dbReference>
<evidence type="ECO:0000256" key="1">
    <source>
        <dbReference type="ARBA" id="ARBA00022491"/>
    </source>
</evidence>
<dbReference type="CDD" id="cd06291">
    <property type="entry name" value="PBP1_Qymf-like"/>
    <property type="match status" value="1"/>
</dbReference>
<dbReference type="PROSITE" id="PS50932">
    <property type="entry name" value="HTH_LACI_2"/>
    <property type="match status" value="1"/>
</dbReference>
<protein>
    <submittedName>
        <fullName evidence="7">LacI family DNA-binding transcriptional regulator</fullName>
    </submittedName>
</protein>
<name>A0ABT7VNZ0_9LACO</name>
<evidence type="ECO:0000259" key="5">
    <source>
        <dbReference type="PROSITE" id="PS50932"/>
    </source>
</evidence>
<evidence type="ECO:0000313" key="7">
    <source>
        <dbReference type="EMBL" id="MDM8334459.1"/>
    </source>
</evidence>
<feature type="domain" description="HTH cro/C1-type" evidence="6">
    <location>
        <begin position="27"/>
        <end position="69"/>
    </location>
</feature>
<dbReference type="Proteomes" id="UP001529423">
    <property type="component" value="Unassembled WGS sequence"/>
</dbReference>
<evidence type="ECO:0000256" key="2">
    <source>
        <dbReference type="ARBA" id="ARBA00023015"/>
    </source>
</evidence>
<dbReference type="PROSITE" id="PS00356">
    <property type="entry name" value="HTH_LACI_1"/>
    <property type="match status" value="1"/>
</dbReference>
<dbReference type="InterPro" id="IPR046335">
    <property type="entry name" value="LacI/GalR-like_sensor"/>
</dbReference>
<evidence type="ECO:0000313" key="8">
    <source>
        <dbReference type="Proteomes" id="UP001529423"/>
    </source>
</evidence>
<dbReference type="InterPro" id="IPR000843">
    <property type="entry name" value="HTH_LacI"/>
</dbReference>
<reference evidence="8" key="2">
    <citation type="submission" date="2023-06" db="EMBL/GenBank/DDBJ databases">
        <title>Identification and characterization of horizontal gene transfer across gut microbiota members of farm animals based on homology search.</title>
        <authorList>
            <person name="Zeman M."/>
            <person name="Kubasova T."/>
            <person name="Jahodarova E."/>
            <person name="Nykrynova M."/>
            <person name="Rychlik I."/>
        </authorList>
    </citation>
    <scope>NUCLEOTIDE SEQUENCE [LARGE SCALE GENOMIC DNA]</scope>
    <source>
        <strain evidence="8">105_WCHN</strain>
    </source>
</reference>
<organism evidence="7 8">
    <name type="scientific">Limosilactobacillus panis</name>
    <dbReference type="NCBI Taxonomy" id="47493"/>
    <lineage>
        <taxon>Bacteria</taxon>
        <taxon>Bacillati</taxon>
        <taxon>Bacillota</taxon>
        <taxon>Bacilli</taxon>
        <taxon>Lactobacillales</taxon>
        <taxon>Lactobacillaceae</taxon>
        <taxon>Limosilactobacillus</taxon>
    </lineage>
</organism>
<dbReference type="Gene3D" id="3.40.50.2300">
    <property type="match status" value="2"/>
</dbReference>
<keyword evidence="2" id="KW-0805">Transcription regulation</keyword>
<keyword evidence="8" id="KW-1185">Reference proteome</keyword>
<evidence type="ECO:0000256" key="4">
    <source>
        <dbReference type="ARBA" id="ARBA00023163"/>
    </source>
</evidence>
<gene>
    <name evidence="7" type="ORF">QUW46_07745</name>
</gene>
<dbReference type="SMART" id="SM00354">
    <property type="entry name" value="HTH_LACI"/>
    <property type="match status" value="1"/>
</dbReference>
<dbReference type="Gene3D" id="1.10.260.40">
    <property type="entry name" value="lambda repressor-like DNA-binding domains"/>
    <property type="match status" value="1"/>
</dbReference>
<dbReference type="PROSITE" id="PS50943">
    <property type="entry name" value="HTH_CROC1"/>
    <property type="match status" value="1"/>
</dbReference>
<keyword evidence="3 7" id="KW-0238">DNA-binding</keyword>
<dbReference type="SUPFAM" id="SSF47413">
    <property type="entry name" value="lambda repressor-like DNA-binding domains"/>
    <property type="match status" value="1"/>
</dbReference>
<dbReference type="Pfam" id="PF00356">
    <property type="entry name" value="LacI"/>
    <property type="match status" value="1"/>
</dbReference>
<dbReference type="PRINTS" id="PR00036">
    <property type="entry name" value="HTHLACI"/>
</dbReference>
<dbReference type="SUPFAM" id="SSF53822">
    <property type="entry name" value="Periplasmic binding protein-like I"/>
    <property type="match status" value="1"/>
</dbReference>
<comment type="caution">
    <text evidence="7">The sequence shown here is derived from an EMBL/GenBank/DDBJ whole genome shotgun (WGS) entry which is preliminary data.</text>
</comment>
<dbReference type="InterPro" id="IPR010982">
    <property type="entry name" value="Lambda_DNA-bd_dom_sf"/>
</dbReference>
<reference evidence="7 8" key="1">
    <citation type="submission" date="2023-06" db="EMBL/GenBank/DDBJ databases">
        <title>Identification and characterization of horizontal gene transfer across gut microbiota members of farm animals based on homology search.</title>
        <authorList>
            <person name="Schwarzerova J."/>
            <person name="Nykrynova M."/>
            <person name="Jureckova K."/>
            <person name="Cejkova D."/>
            <person name="Rychlik I."/>
        </authorList>
    </citation>
    <scope>NUCLEOTIDE SEQUENCE [LARGE SCALE GENOMIC DNA]</scope>
    <source>
        <strain evidence="7 8">105_WCHN</strain>
    </source>
</reference>
<dbReference type="GO" id="GO:0003677">
    <property type="term" value="F:DNA binding"/>
    <property type="evidence" value="ECO:0007669"/>
    <property type="project" value="UniProtKB-KW"/>
</dbReference>
<feature type="domain" description="HTH lacI-type" evidence="5">
    <location>
        <begin position="25"/>
        <end position="79"/>
    </location>
</feature>
<sequence>MATFCGSRYNNNELVNDKGIVMNQPKMTDVAKKAGVSPTTVSRVINRRGYLSTKTINKVEAAMRELNYRPNMVARQLQSQRTMTIGILVPTVANPFFGELTYKLERDFFNAGFKVLIGNAENDVEKERLYLQQLLARQVDGLVIATHNHQQQIPEYQNANLPIVSIDRYLRASIPNVSSDNYAGGRLATEELIARGAKHIIHTDSVERFNKRDYLRQQAYQDVMNEHGLTPVTYKIDFGSQPELMRQFFNRILDEHPEADGFFASNDMDAIQLLQTARQREIRVPEDLQVIGYDGVPTTTRIVPELSTIVQPLDEMAKVAVDILQREINGERVTGSHNLPVRLRASASLKQ</sequence>
<dbReference type="Pfam" id="PF13377">
    <property type="entry name" value="Peripla_BP_3"/>
    <property type="match status" value="1"/>
</dbReference>
<dbReference type="PANTHER" id="PTHR30146">
    <property type="entry name" value="LACI-RELATED TRANSCRIPTIONAL REPRESSOR"/>
    <property type="match status" value="1"/>
</dbReference>
<evidence type="ECO:0000259" key="6">
    <source>
        <dbReference type="PROSITE" id="PS50943"/>
    </source>
</evidence>
<keyword evidence="1" id="KW-0678">Repressor</keyword>
<keyword evidence="4" id="KW-0804">Transcription</keyword>
<dbReference type="InterPro" id="IPR028082">
    <property type="entry name" value="Peripla_BP_I"/>
</dbReference>